<feature type="domain" description="Peptidase M16 N-terminal" evidence="10">
    <location>
        <begin position="117"/>
        <end position="246"/>
    </location>
</feature>
<evidence type="ECO:0000256" key="2">
    <source>
        <dbReference type="ARBA" id="ARBA00007261"/>
    </source>
</evidence>
<evidence type="ECO:0000256" key="1">
    <source>
        <dbReference type="ARBA" id="ARBA00001947"/>
    </source>
</evidence>
<feature type="compositionally biased region" description="Acidic residues" evidence="9">
    <location>
        <begin position="56"/>
        <end position="104"/>
    </location>
</feature>
<evidence type="ECO:0000259" key="11">
    <source>
        <dbReference type="Pfam" id="PF05193"/>
    </source>
</evidence>
<dbReference type="FunFam" id="3.30.830.10:FF:000012">
    <property type="entry name" value="Protease 3"/>
    <property type="match status" value="1"/>
</dbReference>
<evidence type="ECO:0000259" key="13">
    <source>
        <dbReference type="Pfam" id="PF22456"/>
    </source>
</evidence>
<evidence type="ECO:0000259" key="12">
    <source>
        <dbReference type="Pfam" id="PF16187"/>
    </source>
</evidence>
<dbReference type="GO" id="GO:0046872">
    <property type="term" value="F:metal ion binding"/>
    <property type="evidence" value="ECO:0007669"/>
    <property type="project" value="UniProtKB-KW"/>
</dbReference>
<dbReference type="Pfam" id="PF16187">
    <property type="entry name" value="Peptidase_M16_M"/>
    <property type="match status" value="1"/>
</dbReference>
<comment type="cofactor">
    <cofactor evidence="1">
        <name>Zn(2+)</name>
        <dbReference type="ChEBI" id="CHEBI:29105"/>
    </cofactor>
</comment>
<dbReference type="PANTHER" id="PTHR43690:SF18">
    <property type="entry name" value="INSULIN-DEGRADING ENZYME-RELATED"/>
    <property type="match status" value="1"/>
</dbReference>
<gene>
    <name evidence="14" type="ORF">L484_010671</name>
</gene>
<dbReference type="PROSITE" id="PS00143">
    <property type="entry name" value="INSULINASE"/>
    <property type="match status" value="1"/>
</dbReference>
<dbReference type="InterPro" id="IPR032632">
    <property type="entry name" value="Peptidase_M16_M"/>
</dbReference>
<reference evidence="15" key="1">
    <citation type="submission" date="2013-01" db="EMBL/GenBank/DDBJ databases">
        <title>Draft Genome Sequence of a Mulberry Tree, Morus notabilis C.K. Schneid.</title>
        <authorList>
            <person name="He N."/>
            <person name="Zhao S."/>
        </authorList>
    </citation>
    <scope>NUCLEOTIDE SEQUENCE</scope>
</reference>
<dbReference type="AlphaFoldDB" id="W9RZP1"/>
<dbReference type="FunFam" id="3.30.830.10:FF:000003">
    <property type="entry name" value="Insulin-degrading enzyme"/>
    <property type="match status" value="1"/>
</dbReference>
<dbReference type="KEGG" id="mnt:21393960"/>
<keyword evidence="3" id="KW-0645">Protease</keyword>
<dbReference type="FunFam" id="3.30.830.10:FF:000005">
    <property type="entry name" value="nardilysin isoform X1"/>
    <property type="match status" value="1"/>
</dbReference>
<keyword evidence="15" id="KW-1185">Reference proteome</keyword>
<dbReference type="GO" id="GO:0006508">
    <property type="term" value="P:proteolysis"/>
    <property type="evidence" value="ECO:0007669"/>
    <property type="project" value="UniProtKB-KW"/>
</dbReference>
<evidence type="ECO:0000259" key="10">
    <source>
        <dbReference type="Pfam" id="PF00675"/>
    </source>
</evidence>
<keyword evidence="4" id="KW-0479">Metal-binding</keyword>
<dbReference type="SUPFAM" id="SSF63411">
    <property type="entry name" value="LuxS/MPP-like metallohydrolase"/>
    <property type="match status" value="4"/>
</dbReference>
<accession>W9RZP1</accession>
<proteinExistence type="inferred from homology"/>
<feature type="domain" description="Peptidase M16 C-terminal" evidence="11">
    <location>
        <begin position="272"/>
        <end position="453"/>
    </location>
</feature>
<evidence type="ECO:0000256" key="8">
    <source>
        <dbReference type="RuleBase" id="RU004447"/>
    </source>
</evidence>
<comment type="similarity">
    <text evidence="2 8">Belongs to the peptidase M16 family.</text>
</comment>
<organism evidence="14 15">
    <name type="scientific">Morus notabilis</name>
    <dbReference type="NCBI Taxonomy" id="981085"/>
    <lineage>
        <taxon>Eukaryota</taxon>
        <taxon>Viridiplantae</taxon>
        <taxon>Streptophyta</taxon>
        <taxon>Embryophyta</taxon>
        <taxon>Tracheophyta</taxon>
        <taxon>Spermatophyta</taxon>
        <taxon>Magnoliopsida</taxon>
        <taxon>eudicotyledons</taxon>
        <taxon>Gunneridae</taxon>
        <taxon>Pentapetalae</taxon>
        <taxon>rosids</taxon>
        <taxon>fabids</taxon>
        <taxon>Rosales</taxon>
        <taxon>Moraceae</taxon>
        <taxon>Moreae</taxon>
        <taxon>Morus</taxon>
    </lineage>
</organism>
<dbReference type="InterPro" id="IPR001431">
    <property type="entry name" value="Pept_M16_Zn_BS"/>
</dbReference>
<feature type="region of interest" description="Disordered" evidence="9">
    <location>
        <begin position="39"/>
        <end position="116"/>
    </location>
</feature>
<evidence type="ECO:0000256" key="9">
    <source>
        <dbReference type="SAM" id="MobiDB-lite"/>
    </source>
</evidence>
<evidence type="ECO:0000256" key="6">
    <source>
        <dbReference type="ARBA" id="ARBA00022833"/>
    </source>
</evidence>
<evidence type="ECO:0000256" key="4">
    <source>
        <dbReference type="ARBA" id="ARBA00022723"/>
    </source>
</evidence>
<dbReference type="Pfam" id="PF22456">
    <property type="entry name" value="PqqF-like_C_4"/>
    <property type="match status" value="1"/>
</dbReference>
<evidence type="ECO:0000313" key="14">
    <source>
        <dbReference type="EMBL" id="EXC19540.1"/>
    </source>
</evidence>
<name>W9RZP1_9ROSA</name>
<evidence type="ECO:0000313" key="15">
    <source>
        <dbReference type="Proteomes" id="UP000030645"/>
    </source>
</evidence>
<dbReference type="EMBL" id="KE345873">
    <property type="protein sequence ID" value="EXC19540.1"/>
    <property type="molecule type" value="Genomic_DNA"/>
</dbReference>
<keyword evidence="6" id="KW-0862">Zinc</keyword>
<feature type="domain" description="Coenzyme PQQ synthesis protein F-like C-terminal lobe" evidence="13">
    <location>
        <begin position="853"/>
        <end position="952"/>
    </location>
</feature>
<dbReference type="OrthoDB" id="952271at2759"/>
<dbReference type="Proteomes" id="UP000030645">
    <property type="component" value="Unassembled WGS sequence"/>
</dbReference>
<dbReference type="eggNOG" id="KOG0959">
    <property type="taxonomic scope" value="Eukaryota"/>
</dbReference>
<sequence>MGGGGCSFSADNIVKKSPNDRRLYRVIQLDNGLSALLVHDPEIYPDGPPDHKNSEAEDMECEDDGDGDETEDGSEEEEDEDDEEEDDEDDEAEEGEDDEQEDGGDEGKGKGKGGASQTKKAAAAMCVGMGSFSDPFEAQGLAHFLEHMLFMGSKEFPDENEYDSYLSKHGGSSNAYTETEHTCYHFEVKREFLKGALRRFSQFFVSPLVKMEAMEREVQAVDSEFNQVLQSDACRLQQLQCHTASPGHPFNRFFWGNKKSLVDAMEKGINLRKQILNLYKDFYHGGLMKLVVIGGESLDVLENWVVELFGNIRKGPRINPEFKVEGPFWKPGKVYRLEAVKDVHILDLTWTLPCLRQEYLKKPEDYMAHLLGHEGRGSLLSFLKARGWTTSLSAGVGDEGMHHSSIAYIFGMSMRLTDSGLEKIFEIIGFVYQYLKLMRQVSPQEWIFKELQEIGNMEFRFAEEQPQDDYAAELAENLLFYPAEHVIYGDYVYNIWDEELLKYVLDFFRPENMRIDVVSKSFNSKACQVEPWFGSHYIEEDISSSLMDIWKDPPEIDVSLHLPSKNEFIPSDFSIHADNDLNNHATVSSPRCILDEPLIKFWYKLDSTFKLPRANTYFRINLKGGYDNVKNCVLTELFILLLKDELNEIIYQASIAKLETSVSVFSDKLELKIYGFNNKLPVLLSKLLARAKSFLPTEDRFEVIREDMKRTLKNTNMKPLSHSSYLRLQILCQSFYDVDEKLQFLERLSVNDLKAFIPECRSQLYVEGICHGNLLEEEAIAISNIFKTTFSAQPLPYEMRHKEYVICLSAGANLVRDVNVKNKMEKNSVIERYFQVEQDLGMDSIKLKALIDLFNEIVEEPMFNQLRTKEQLGYVVECSPRITYRVFGFCFCVQSSECSPIYLQERVDNFICGLEELLEGLDDNSFENYKGGLMAKLLEKDPSLSYETNRLWNQIVDKRYIFDLSKKEAEELESIQKNDVVNWYKTYLQQSSPKCRRLAVRVWGCNTDLKEVEMRPEPEQVIKDLVFFKMSSRFYPSIC</sequence>
<keyword evidence="5" id="KW-0378">Hydrolase</keyword>
<dbReference type="GO" id="GO:0005829">
    <property type="term" value="C:cytosol"/>
    <property type="evidence" value="ECO:0007669"/>
    <property type="project" value="TreeGrafter"/>
</dbReference>
<dbReference type="InterPro" id="IPR050626">
    <property type="entry name" value="Peptidase_M16"/>
</dbReference>
<dbReference type="PANTHER" id="PTHR43690">
    <property type="entry name" value="NARDILYSIN"/>
    <property type="match status" value="1"/>
</dbReference>
<dbReference type="Gene3D" id="3.30.830.10">
    <property type="entry name" value="Metalloenzyme, LuxS/M16 peptidase-like"/>
    <property type="match status" value="4"/>
</dbReference>
<dbReference type="InterPro" id="IPR011249">
    <property type="entry name" value="Metalloenz_LuxS/M16"/>
</dbReference>
<dbReference type="InterPro" id="IPR054734">
    <property type="entry name" value="PqqF-like_C_4"/>
</dbReference>
<protein>
    <submittedName>
        <fullName evidence="14">Insulin-degrading enzyme</fullName>
    </submittedName>
</protein>
<keyword evidence="7" id="KW-0482">Metalloprotease</keyword>
<evidence type="ECO:0000256" key="7">
    <source>
        <dbReference type="ARBA" id="ARBA00023049"/>
    </source>
</evidence>
<feature type="compositionally biased region" description="Basic and acidic residues" evidence="9">
    <location>
        <begin position="13"/>
        <end position="22"/>
    </location>
</feature>
<dbReference type="STRING" id="981085.W9RZP1"/>
<dbReference type="InterPro" id="IPR007863">
    <property type="entry name" value="Peptidase_M16_C"/>
</dbReference>
<feature type="region of interest" description="Disordered" evidence="9">
    <location>
        <begin position="1"/>
        <end position="22"/>
    </location>
</feature>
<evidence type="ECO:0000256" key="3">
    <source>
        <dbReference type="ARBA" id="ARBA00022670"/>
    </source>
</evidence>
<evidence type="ECO:0000256" key="5">
    <source>
        <dbReference type="ARBA" id="ARBA00022801"/>
    </source>
</evidence>
<dbReference type="GO" id="GO:0004222">
    <property type="term" value="F:metalloendopeptidase activity"/>
    <property type="evidence" value="ECO:0007669"/>
    <property type="project" value="InterPro"/>
</dbReference>
<dbReference type="InterPro" id="IPR011765">
    <property type="entry name" value="Pept_M16_N"/>
</dbReference>
<feature type="domain" description="Peptidase M16 middle/third" evidence="12">
    <location>
        <begin position="459"/>
        <end position="743"/>
    </location>
</feature>
<dbReference type="Pfam" id="PF00675">
    <property type="entry name" value="Peptidase_M16"/>
    <property type="match status" value="1"/>
</dbReference>
<dbReference type="FunFam" id="3.30.830.10:FF:000030">
    <property type="entry name" value="Insulin-degrading enzyme"/>
    <property type="match status" value="1"/>
</dbReference>
<dbReference type="Pfam" id="PF05193">
    <property type="entry name" value="Peptidase_M16_C"/>
    <property type="match status" value="1"/>
</dbReference>